<name>A0A8H7T7G2_9HELO</name>
<evidence type="ECO:0000256" key="3">
    <source>
        <dbReference type="ARBA" id="ARBA00022989"/>
    </source>
</evidence>
<evidence type="ECO:0008006" key="9">
    <source>
        <dbReference type="Google" id="ProtNLM"/>
    </source>
</evidence>
<feature type="transmembrane region" description="Helical" evidence="6">
    <location>
        <begin position="234"/>
        <end position="254"/>
    </location>
</feature>
<feature type="region of interest" description="Disordered" evidence="5">
    <location>
        <begin position="1"/>
        <end position="26"/>
    </location>
</feature>
<feature type="transmembrane region" description="Helical" evidence="6">
    <location>
        <begin position="80"/>
        <end position="101"/>
    </location>
</feature>
<organism evidence="7 8">
    <name type="scientific">Cadophora malorum</name>
    <dbReference type="NCBI Taxonomy" id="108018"/>
    <lineage>
        <taxon>Eukaryota</taxon>
        <taxon>Fungi</taxon>
        <taxon>Dikarya</taxon>
        <taxon>Ascomycota</taxon>
        <taxon>Pezizomycotina</taxon>
        <taxon>Leotiomycetes</taxon>
        <taxon>Helotiales</taxon>
        <taxon>Ploettnerulaceae</taxon>
        <taxon>Cadophora</taxon>
    </lineage>
</organism>
<reference evidence="7" key="1">
    <citation type="submission" date="2021-02" db="EMBL/GenBank/DDBJ databases">
        <title>Genome sequence Cadophora malorum strain M34.</title>
        <authorList>
            <person name="Stefanovic E."/>
            <person name="Vu D."/>
            <person name="Scully C."/>
            <person name="Dijksterhuis J."/>
            <person name="Roader J."/>
            <person name="Houbraken J."/>
        </authorList>
    </citation>
    <scope>NUCLEOTIDE SEQUENCE</scope>
    <source>
        <strain evidence="7">M34</strain>
    </source>
</reference>
<feature type="transmembrane region" description="Helical" evidence="6">
    <location>
        <begin position="418"/>
        <end position="440"/>
    </location>
</feature>
<keyword evidence="3 6" id="KW-1133">Transmembrane helix</keyword>
<dbReference type="SUPFAM" id="SSF103473">
    <property type="entry name" value="MFS general substrate transporter"/>
    <property type="match status" value="1"/>
</dbReference>
<keyword evidence="2 6" id="KW-0812">Transmembrane</keyword>
<feature type="transmembrane region" description="Helical" evidence="6">
    <location>
        <begin position="113"/>
        <end position="134"/>
    </location>
</feature>
<keyword evidence="8" id="KW-1185">Reference proteome</keyword>
<evidence type="ECO:0000313" key="8">
    <source>
        <dbReference type="Proteomes" id="UP000664132"/>
    </source>
</evidence>
<evidence type="ECO:0000256" key="2">
    <source>
        <dbReference type="ARBA" id="ARBA00022692"/>
    </source>
</evidence>
<dbReference type="Pfam" id="PF07690">
    <property type="entry name" value="MFS_1"/>
    <property type="match status" value="1"/>
</dbReference>
<dbReference type="AlphaFoldDB" id="A0A8H7T7G2"/>
<dbReference type="Gene3D" id="1.20.1250.20">
    <property type="entry name" value="MFS general substrate transporter like domains"/>
    <property type="match status" value="1"/>
</dbReference>
<evidence type="ECO:0000313" key="7">
    <source>
        <dbReference type="EMBL" id="KAG4413870.1"/>
    </source>
</evidence>
<dbReference type="Proteomes" id="UP000664132">
    <property type="component" value="Unassembled WGS sequence"/>
</dbReference>
<dbReference type="InterPro" id="IPR036259">
    <property type="entry name" value="MFS_trans_sf"/>
</dbReference>
<evidence type="ECO:0000256" key="6">
    <source>
        <dbReference type="SAM" id="Phobius"/>
    </source>
</evidence>
<feature type="transmembrane region" description="Helical" evidence="6">
    <location>
        <begin position="517"/>
        <end position="535"/>
    </location>
</feature>
<feature type="transmembrane region" description="Helical" evidence="6">
    <location>
        <begin position="446"/>
        <end position="471"/>
    </location>
</feature>
<evidence type="ECO:0000256" key="1">
    <source>
        <dbReference type="ARBA" id="ARBA00004141"/>
    </source>
</evidence>
<feature type="transmembrane region" description="Helical" evidence="6">
    <location>
        <begin position="146"/>
        <end position="163"/>
    </location>
</feature>
<dbReference type="InterPro" id="IPR011701">
    <property type="entry name" value="MFS"/>
</dbReference>
<dbReference type="EMBL" id="JAFJYH010000292">
    <property type="protein sequence ID" value="KAG4413870.1"/>
    <property type="molecule type" value="Genomic_DNA"/>
</dbReference>
<dbReference type="PANTHER" id="PTHR23502:SF160">
    <property type="entry name" value="MAJOR FACILITATOR SUPERFAMILY (MFS) PROFILE DOMAIN-CONTAINING PROTEIN-RELATED"/>
    <property type="match status" value="1"/>
</dbReference>
<dbReference type="GO" id="GO:0022857">
    <property type="term" value="F:transmembrane transporter activity"/>
    <property type="evidence" value="ECO:0007669"/>
    <property type="project" value="InterPro"/>
</dbReference>
<feature type="transmembrane region" description="Helical" evidence="6">
    <location>
        <begin position="376"/>
        <end position="398"/>
    </location>
</feature>
<sequence>MNTEDHLTNMDVEQPRPPNVSSNTNSICSNRSKYQSMDLSGSVYLVSGDGKIISLPMPSRSPRDPLNWSRKRRVLAFLPVLWYQIVCLVLVQGTSSLYLGFLQEFSSADMRPFGPAALVSATSLFQGIGTFLWAPLSLAIGRRPTFVLATVVLTASTLWAAITSNFHQYLLALCFGAIAQGFALSGSLLLIIDLTFIHERPLAVALNWSLTPSFAYAIFSLAPEMCDAGTNYKLFYQIWLIPCLISIVLAILFVPETYFIRPAQSYDGRILAQSATEKTEFYESWEACPGGKELPDEPEVHKWWLMRSQYRLFVTTRAGWRGMWACYPQIALCVVNPLIFWVAVLQAVMLCSYISIGETIVGTLTSEPYNLSPITGARGCFAVVPASLLTWPVCNYVLSKASKKLALRNNGVREAEYYLPAFIIPVLAAVLSNVLYGIAVDRVWNYVIIVGALLLNVFAFYSIAIVGTVWVTEAFPRWAAPGIVVVYGISYTTSSCMSYVVMPWIRLQGIQAMQLELALAVFVVGCVGIPFVFIGKRVRQRINGRWAVSEAGALRPQASE</sequence>
<accession>A0A8H7T7G2</accession>
<dbReference type="PANTHER" id="PTHR23502">
    <property type="entry name" value="MAJOR FACILITATOR SUPERFAMILY"/>
    <property type="match status" value="1"/>
</dbReference>
<dbReference type="GO" id="GO:0005886">
    <property type="term" value="C:plasma membrane"/>
    <property type="evidence" value="ECO:0007669"/>
    <property type="project" value="TreeGrafter"/>
</dbReference>
<proteinExistence type="predicted"/>
<evidence type="ECO:0000256" key="4">
    <source>
        <dbReference type="ARBA" id="ARBA00023136"/>
    </source>
</evidence>
<comment type="caution">
    <text evidence="7">The sequence shown here is derived from an EMBL/GenBank/DDBJ whole genome shotgun (WGS) entry which is preliminary data.</text>
</comment>
<protein>
    <recommendedName>
        <fullName evidence="9">Major facilitator superfamily (MFS) profile domain-containing protein</fullName>
    </recommendedName>
</protein>
<comment type="subcellular location">
    <subcellularLocation>
        <location evidence="1">Membrane</location>
        <topology evidence="1">Multi-pass membrane protein</topology>
    </subcellularLocation>
</comment>
<gene>
    <name evidence="7" type="ORF">IFR04_013014</name>
</gene>
<feature type="transmembrane region" description="Helical" evidence="6">
    <location>
        <begin position="330"/>
        <end position="356"/>
    </location>
</feature>
<keyword evidence="4 6" id="KW-0472">Membrane</keyword>
<feature type="transmembrane region" description="Helical" evidence="6">
    <location>
        <begin position="169"/>
        <end position="192"/>
    </location>
</feature>
<feature type="transmembrane region" description="Helical" evidence="6">
    <location>
        <begin position="204"/>
        <end position="222"/>
    </location>
</feature>
<dbReference type="OrthoDB" id="268400at2759"/>
<evidence type="ECO:0000256" key="5">
    <source>
        <dbReference type="SAM" id="MobiDB-lite"/>
    </source>
</evidence>
<feature type="transmembrane region" description="Helical" evidence="6">
    <location>
        <begin position="483"/>
        <end position="505"/>
    </location>
</feature>